<dbReference type="GO" id="GO:0009887">
    <property type="term" value="P:animal organ morphogenesis"/>
    <property type="evidence" value="ECO:0007669"/>
    <property type="project" value="UniProtKB-ARBA"/>
</dbReference>
<evidence type="ECO:0000313" key="7">
    <source>
        <dbReference type="Proteomes" id="UP000070412"/>
    </source>
</evidence>
<feature type="domain" description="FERM" evidence="4">
    <location>
        <begin position="340"/>
        <end position="662"/>
    </location>
</feature>
<feature type="compositionally biased region" description="Pro residues" evidence="3">
    <location>
        <begin position="251"/>
        <end position="261"/>
    </location>
</feature>
<dbReference type="SUPFAM" id="SSF54236">
    <property type="entry name" value="Ubiquitin-like"/>
    <property type="match status" value="1"/>
</dbReference>
<dbReference type="Pfam" id="PF09379">
    <property type="entry name" value="FERM_N"/>
    <property type="match status" value="1"/>
</dbReference>
<dbReference type="Gene3D" id="3.10.20.90">
    <property type="entry name" value="Phosphatidylinositol 3-kinase Catalytic Subunit, Chain A, domain 1"/>
    <property type="match status" value="1"/>
</dbReference>
<dbReference type="InterPro" id="IPR035963">
    <property type="entry name" value="FERM_2"/>
</dbReference>
<feature type="region of interest" description="Disordered" evidence="3">
    <location>
        <begin position="389"/>
        <end position="414"/>
    </location>
</feature>
<dbReference type="Pfam" id="PF00373">
    <property type="entry name" value="FERM_M"/>
    <property type="match status" value="1"/>
</dbReference>
<evidence type="ECO:0000313" key="5">
    <source>
        <dbReference type="EMBL" id="KAF7496215.1"/>
    </source>
</evidence>
<organism evidence="5">
    <name type="scientific">Sarcoptes scabiei</name>
    <name type="common">Itch mite</name>
    <name type="synonym">Acarus scabiei</name>
    <dbReference type="NCBI Taxonomy" id="52283"/>
    <lineage>
        <taxon>Eukaryota</taxon>
        <taxon>Metazoa</taxon>
        <taxon>Ecdysozoa</taxon>
        <taxon>Arthropoda</taxon>
        <taxon>Chelicerata</taxon>
        <taxon>Arachnida</taxon>
        <taxon>Acari</taxon>
        <taxon>Acariformes</taxon>
        <taxon>Sarcoptiformes</taxon>
        <taxon>Astigmata</taxon>
        <taxon>Psoroptidia</taxon>
        <taxon>Sarcoptoidea</taxon>
        <taxon>Sarcoptidae</taxon>
        <taxon>Sarcoptinae</taxon>
        <taxon>Sarcoptes</taxon>
    </lineage>
</organism>
<sequence>MSTKNNDIDLHLGEVILLDGRSVEFIIQPRLFAGDLFDTVASHFDLKEKEYFGLAFLDSSGQYNWLNLERRLLEHEYARNEFNHLSSATFSMGENLFEIKPQSIDERSRTGTTGDCIDGPIKNRDRSMRGFKPSLNHHRVKTNENEHCRRSDTISNNKSTNFSNNHHHHLPSINKIRNLKRKNKEFGNKFSTTTMTSSSSMVVNHLKKPLARLMMKQSIGQLERRKLENRKPNQLLNGDADEEEEEEEDAPPLPDGPPPVLPLILDTPERINLMIDPSDHFDQHRKRQNGDEDPLYDVIDDDDADDDGREENGIDDDGCDLDGNGNDVFETLKTIDCDQINSKLNDFNQFELPNNLSPFDSSRNADAVSFSQSKQIVQNNIDIDNISIESQQQQQQQQQYQHHHHSHHLSQQNHQIEPNSFEDRRYHHIQQRSSSNRLVLHFLVKYFVESITMLQETNTIELFYLQAKSLLLNEIVQVDLETSLKLSALILQATYGDSKSFSESKTRARIHRLQLISSFLLKELLTYQNCENRILEQYRQLTGLSYGESIFQFMILIEQQPTYGVHFYEVKDKSNIPYWLGLSFKGIDQFSFEERKKPLKQFSWRQLENLYFRERKFSIEVRDLKRVIHTLSSINLYENAIQNTDTIDDLSSAICDPTTQVSVSRRTFGPSNVTVYVWFAATPSLTKYIWSMAISQHQFYIDHRLNKSSKHLQRSREEIVESLNRRNTYSTLLYNQYYSNNYRTSYIESQEENINADGGDGSQLHHSHHYEMRRDNQRNSILSNSSSSIENCSNSSSIESSTNHSTSKFGLGHLSNQIRSIQFDTNRKDTLADQTIPQATKTTMKSSSLISLNLNDSNGQRAEEERSKFNQDINHHRHHLHRQQQQVLRSNSQLILAPRQQQQQQTQQINRNQPFRHSTTTTNLMKMFSKIGNNGTSNEMEFDCSKILNKRIIKYNKLNRLRQLESMLQIKLDELNHLNQIEYELLMKASQSNRRLSTLTNDDSSTITMASIHSIESSSTSSSSSSSSLSASMIAANQTGKNSIRKQNQIERYQINSDSKAKTFGQTNSLKNFVVTGRASSSLSQQTIDGNPSNSNLKVREMNLRSANQNKIDPMNSINSTSTSLLSSKRYYRMIMMLNEENRIDLINIIEANRLELRPEKTLNNNSIKINRFRENLRLPR</sequence>
<evidence type="ECO:0000313" key="6">
    <source>
        <dbReference type="EnsemblMetazoa" id="KAF7496215.1"/>
    </source>
</evidence>
<dbReference type="GO" id="GO:0048731">
    <property type="term" value="P:system development"/>
    <property type="evidence" value="ECO:0007669"/>
    <property type="project" value="UniProtKB-ARBA"/>
</dbReference>
<dbReference type="InterPro" id="IPR014352">
    <property type="entry name" value="FERM/acyl-CoA-bd_prot_sf"/>
</dbReference>
<dbReference type="SUPFAM" id="SSF47031">
    <property type="entry name" value="Second domain of FERM"/>
    <property type="match status" value="1"/>
</dbReference>
<dbReference type="Gene3D" id="1.20.80.10">
    <property type="match status" value="1"/>
</dbReference>
<dbReference type="SMART" id="SM00295">
    <property type="entry name" value="B41"/>
    <property type="match status" value="1"/>
</dbReference>
<dbReference type="InterPro" id="IPR000299">
    <property type="entry name" value="FERM_domain"/>
</dbReference>
<dbReference type="Pfam" id="PF09380">
    <property type="entry name" value="FERM_C"/>
    <property type="match status" value="1"/>
</dbReference>
<dbReference type="InterPro" id="IPR019748">
    <property type="entry name" value="FERM_central"/>
</dbReference>
<feature type="region of interest" description="Disordered" evidence="3">
    <location>
        <begin position="775"/>
        <end position="805"/>
    </location>
</feature>
<feature type="region of interest" description="Disordered" evidence="3">
    <location>
        <begin position="106"/>
        <end position="133"/>
    </location>
</feature>
<evidence type="ECO:0000256" key="3">
    <source>
        <dbReference type="SAM" id="MobiDB-lite"/>
    </source>
</evidence>
<dbReference type="SUPFAM" id="SSF50729">
    <property type="entry name" value="PH domain-like"/>
    <property type="match status" value="1"/>
</dbReference>
<feature type="compositionally biased region" description="Low complexity" evidence="3">
    <location>
        <begin position="779"/>
        <end position="805"/>
    </location>
</feature>
<dbReference type="InterPro" id="IPR041785">
    <property type="entry name" value="FRMD4A/B_FERM_C"/>
</dbReference>
<dbReference type="CDD" id="cd13191">
    <property type="entry name" value="FERM_C_FRMD4A_FRMD4B"/>
    <property type="match status" value="1"/>
</dbReference>
<dbReference type="InterPro" id="IPR018980">
    <property type="entry name" value="FERM_PH-like_C"/>
</dbReference>
<dbReference type="PANTHER" id="PTHR46079">
    <property type="entry name" value="FERM DOMAIN-CONTAINING PROTEIN 4"/>
    <property type="match status" value="1"/>
</dbReference>
<dbReference type="EnsemblMetazoa" id="SSS_8757s_mrna">
    <property type="protein sequence ID" value="KAF7496215.1"/>
    <property type="gene ID" value="SSS_8757"/>
</dbReference>
<dbReference type="Gene3D" id="2.30.29.30">
    <property type="entry name" value="Pleckstrin-homology domain (PH domain)/Phosphotyrosine-binding domain (PTB)"/>
    <property type="match status" value="1"/>
</dbReference>
<protein>
    <submittedName>
        <fullName evidence="5">FERM domain-containing protein 4A</fullName>
    </submittedName>
</protein>
<keyword evidence="2" id="KW-0965">Cell junction</keyword>
<feature type="region of interest" description="Disordered" evidence="3">
    <location>
        <begin position="223"/>
        <end position="263"/>
    </location>
</feature>
<proteinExistence type="predicted"/>
<dbReference type="GO" id="GO:0071944">
    <property type="term" value="C:cell periphery"/>
    <property type="evidence" value="ECO:0007669"/>
    <property type="project" value="UniProtKB-ARBA"/>
</dbReference>
<dbReference type="InterPro" id="IPR019749">
    <property type="entry name" value="Band_41_domain"/>
</dbReference>
<accession>A0A834VHL5</accession>
<name>A0A834VHL5_SARSC</name>
<feature type="compositionally biased region" description="Acidic residues" evidence="3">
    <location>
        <begin position="291"/>
        <end position="315"/>
    </location>
</feature>
<dbReference type="OrthoDB" id="10063592at2759"/>
<dbReference type="GO" id="GO:0070161">
    <property type="term" value="C:anchoring junction"/>
    <property type="evidence" value="ECO:0007669"/>
    <property type="project" value="UniProtKB-SubCell"/>
</dbReference>
<dbReference type="InterPro" id="IPR047176">
    <property type="entry name" value="FRMD4A/B"/>
</dbReference>
<dbReference type="GO" id="GO:0090162">
    <property type="term" value="P:establishment of epithelial cell polarity"/>
    <property type="evidence" value="ECO:0007669"/>
    <property type="project" value="InterPro"/>
</dbReference>
<dbReference type="Proteomes" id="UP000070412">
    <property type="component" value="Unassembled WGS sequence"/>
</dbReference>
<feature type="compositionally biased region" description="Polar residues" evidence="3">
    <location>
        <begin position="153"/>
        <end position="164"/>
    </location>
</feature>
<feature type="region of interest" description="Disordered" evidence="3">
    <location>
        <begin position="145"/>
        <end position="169"/>
    </location>
</feature>
<dbReference type="EMBL" id="WVUK01000017">
    <property type="protein sequence ID" value="KAF7496215.1"/>
    <property type="molecule type" value="Genomic_DNA"/>
</dbReference>
<dbReference type="InterPro" id="IPR011993">
    <property type="entry name" value="PH-like_dom_sf"/>
</dbReference>
<evidence type="ECO:0000259" key="4">
    <source>
        <dbReference type="PROSITE" id="PS50057"/>
    </source>
</evidence>
<evidence type="ECO:0000256" key="1">
    <source>
        <dbReference type="ARBA" id="ARBA00004282"/>
    </source>
</evidence>
<comment type="subcellular location">
    <subcellularLocation>
        <location evidence="1">Cell junction</location>
    </subcellularLocation>
</comment>
<dbReference type="PROSITE" id="PS50057">
    <property type="entry name" value="FERM_3"/>
    <property type="match status" value="1"/>
</dbReference>
<feature type="compositionally biased region" description="Low complexity" evidence="3">
    <location>
        <begin position="389"/>
        <end position="400"/>
    </location>
</feature>
<dbReference type="AlphaFoldDB" id="A0A834VHL5"/>
<reference evidence="5" key="2">
    <citation type="submission" date="2020-01" db="EMBL/GenBank/DDBJ databases">
        <authorList>
            <person name="Korhonen P.K.K."/>
            <person name="Guangxu M.G."/>
            <person name="Wang T.W."/>
            <person name="Stroehlein A.J.S."/>
            <person name="Young N.D."/>
            <person name="Ang C.-S.A."/>
            <person name="Fernando D.W.F."/>
            <person name="Lu H.L."/>
            <person name="Taylor S.T."/>
            <person name="Ehtesham M.E.M."/>
            <person name="Najaraj S.H.N."/>
            <person name="Harsha G.H.G."/>
            <person name="Madugundu A.M."/>
            <person name="Renuse S.R."/>
            <person name="Holt D.H."/>
            <person name="Pandey A.P."/>
            <person name="Papenfuss A.P."/>
            <person name="Gasser R.B.G."/>
            <person name="Fischer K.F."/>
        </authorList>
    </citation>
    <scope>NUCLEOTIDE SEQUENCE</scope>
    <source>
        <strain evidence="5">SSS_KF_BRIS2020</strain>
    </source>
</reference>
<gene>
    <name evidence="5" type="ORF">SSS_8757</name>
</gene>
<feature type="region of interest" description="Disordered" evidence="3">
    <location>
        <begin position="276"/>
        <end position="315"/>
    </location>
</feature>
<reference evidence="6" key="3">
    <citation type="submission" date="2022-06" db="UniProtKB">
        <authorList>
            <consortium name="EnsemblMetazoa"/>
        </authorList>
    </citation>
    <scope>IDENTIFICATION</scope>
</reference>
<keyword evidence="7" id="KW-1185">Reference proteome</keyword>
<dbReference type="InterPro" id="IPR029071">
    <property type="entry name" value="Ubiquitin-like_domsf"/>
</dbReference>
<dbReference type="SMART" id="SM01196">
    <property type="entry name" value="FERM_C"/>
    <property type="match status" value="1"/>
</dbReference>
<evidence type="ECO:0000256" key="2">
    <source>
        <dbReference type="ARBA" id="ARBA00022949"/>
    </source>
</evidence>
<reference evidence="7" key="1">
    <citation type="journal article" date="2020" name="PLoS Negl. Trop. Dis.">
        <title>High-quality nuclear genome for Sarcoptes scabiei-A critical resource for a neglected parasite.</title>
        <authorList>
            <person name="Korhonen P.K."/>
            <person name="Gasser R.B."/>
            <person name="Ma G."/>
            <person name="Wang T."/>
            <person name="Stroehlein A.J."/>
            <person name="Young N.D."/>
            <person name="Ang C.S."/>
            <person name="Fernando D.D."/>
            <person name="Lu H.C."/>
            <person name="Taylor S."/>
            <person name="Reynolds S.L."/>
            <person name="Mofiz E."/>
            <person name="Najaraj S.H."/>
            <person name="Gowda H."/>
            <person name="Madugundu A."/>
            <person name="Renuse S."/>
            <person name="Holt D."/>
            <person name="Pandey A."/>
            <person name="Papenfuss A.T."/>
            <person name="Fischer K."/>
        </authorList>
    </citation>
    <scope>NUCLEOTIDE SEQUENCE [LARGE SCALE GENOMIC DNA]</scope>
</reference>
<dbReference type="CDD" id="cd14473">
    <property type="entry name" value="FERM_B-lobe"/>
    <property type="match status" value="1"/>
</dbReference>
<dbReference type="InterPro" id="IPR018979">
    <property type="entry name" value="FERM_N"/>
</dbReference>
<feature type="compositionally biased region" description="Acidic residues" evidence="3">
    <location>
        <begin position="239"/>
        <end position="250"/>
    </location>
</feature>
<dbReference type="PANTHER" id="PTHR46079:SF2">
    <property type="entry name" value="FERM DOMAIN-CONTAINING PROTEIN"/>
    <property type="match status" value="1"/>
</dbReference>